<dbReference type="Gene3D" id="1.10.472.50">
    <property type="entry name" value="HD-domain/PDEase-like"/>
    <property type="match status" value="1"/>
</dbReference>
<dbReference type="AlphaFoldDB" id="A0A6G1XBL6"/>
<dbReference type="Proteomes" id="UP000480185">
    <property type="component" value="Unassembled WGS sequence"/>
</dbReference>
<evidence type="ECO:0000259" key="1">
    <source>
        <dbReference type="SMART" id="SM00471"/>
    </source>
</evidence>
<keyword evidence="3" id="KW-1185">Reference proteome</keyword>
<dbReference type="Pfam" id="PF01966">
    <property type="entry name" value="HD"/>
    <property type="match status" value="1"/>
</dbReference>
<sequence length="214" mass="24709">MMVHKEIFKNTEQWIQKKFSGDATGHDVWHIKRVVQLADKIAREEQADIFICQMAAYLHDIPDEKLTDDIDAAKQEVLSFLDDQGISDDKIDAIWKAIKDVSFKGNHTTPETVEGRVVQDADRLDAIGAIGIARTFAYGGNKGSKMYEPQTDEQHEHLAYRDSNKTTIYHFYEKLLKLKDLMNTETAKSIAESRHQFMEDFLQQFYTEWKGDDC</sequence>
<gene>
    <name evidence="2" type="ORF">GH754_18810</name>
</gene>
<dbReference type="InterPro" id="IPR003607">
    <property type="entry name" value="HD/PDEase_dom"/>
</dbReference>
<feature type="domain" description="HD/PDEase" evidence="1">
    <location>
        <begin position="23"/>
        <end position="136"/>
    </location>
</feature>
<dbReference type="InterPro" id="IPR006674">
    <property type="entry name" value="HD_domain"/>
</dbReference>
<dbReference type="CDD" id="cd00077">
    <property type="entry name" value="HDc"/>
    <property type="match status" value="1"/>
</dbReference>
<organism evidence="2 3">
    <name type="scientific">Salinibacillus xinjiangensis</name>
    <dbReference type="NCBI Taxonomy" id="1229268"/>
    <lineage>
        <taxon>Bacteria</taxon>
        <taxon>Bacillati</taxon>
        <taxon>Bacillota</taxon>
        <taxon>Bacilli</taxon>
        <taxon>Bacillales</taxon>
        <taxon>Bacillaceae</taxon>
        <taxon>Salinibacillus</taxon>
    </lineage>
</organism>
<reference evidence="2 3" key="1">
    <citation type="submission" date="2019-11" db="EMBL/GenBank/DDBJ databases">
        <authorList>
            <person name="Li J."/>
        </authorList>
    </citation>
    <scope>NUCLEOTIDE SEQUENCE [LARGE SCALE GENOMIC DNA]</scope>
    <source>
        <strain evidence="2 3">J4</strain>
    </source>
</reference>
<dbReference type="PANTHER" id="PTHR33594">
    <property type="entry name" value="SUPERFAMILY HYDROLASE, PUTATIVE (AFU_ORTHOLOGUE AFUA_1G03035)-RELATED"/>
    <property type="match status" value="1"/>
</dbReference>
<name>A0A6G1XBL6_9BACI</name>
<dbReference type="SUPFAM" id="SSF109604">
    <property type="entry name" value="HD-domain/PDEase-like"/>
    <property type="match status" value="1"/>
</dbReference>
<dbReference type="SMART" id="SM00471">
    <property type="entry name" value="HDc"/>
    <property type="match status" value="1"/>
</dbReference>
<protein>
    <submittedName>
        <fullName evidence="2">HD domain-containing protein</fullName>
    </submittedName>
</protein>
<proteinExistence type="predicted"/>
<accession>A0A6G1XBL6</accession>
<evidence type="ECO:0000313" key="3">
    <source>
        <dbReference type="Proteomes" id="UP000480185"/>
    </source>
</evidence>
<evidence type="ECO:0000313" key="2">
    <source>
        <dbReference type="EMBL" id="MRG88309.1"/>
    </source>
</evidence>
<comment type="caution">
    <text evidence="2">The sequence shown here is derived from an EMBL/GenBank/DDBJ whole genome shotgun (WGS) entry which is preliminary data.</text>
</comment>
<dbReference type="PANTHER" id="PTHR33594:SF1">
    <property type="entry name" value="HD_PDEASE DOMAIN-CONTAINING PROTEIN"/>
    <property type="match status" value="1"/>
</dbReference>
<dbReference type="Gene3D" id="1.20.58.1910">
    <property type="match status" value="1"/>
</dbReference>
<dbReference type="OrthoDB" id="9797344at2"/>
<dbReference type="EMBL" id="WJNH01000019">
    <property type="protein sequence ID" value="MRG88309.1"/>
    <property type="molecule type" value="Genomic_DNA"/>
</dbReference>